<comment type="catalytic activity">
    <reaction evidence="9 10">
        <text>tRNA(Gly) + glycine + ATP = glycyl-tRNA(Gly) + AMP + diphosphate</text>
        <dbReference type="Rhea" id="RHEA:16013"/>
        <dbReference type="Rhea" id="RHEA-COMP:9664"/>
        <dbReference type="Rhea" id="RHEA-COMP:9683"/>
        <dbReference type="ChEBI" id="CHEBI:30616"/>
        <dbReference type="ChEBI" id="CHEBI:33019"/>
        <dbReference type="ChEBI" id="CHEBI:57305"/>
        <dbReference type="ChEBI" id="CHEBI:78442"/>
        <dbReference type="ChEBI" id="CHEBI:78522"/>
        <dbReference type="ChEBI" id="CHEBI:456215"/>
        <dbReference type="EC" id="6.1.1.14"/>
    </reaction>
</comment>
<comment type="caution">
    <text evidence="12">The sequence shown here is derived from an EMBL/GenBank/DDBJ whole genome shotgun (WGS) entry which is preliminary data.</text>
</comment>
<dbReference type="Pfam" id="PF05746">
    <property type="entry name" value="DALR_1"/>
    <property type="match status" value="1"/>
</dbReference>
<keyword evidence="5 10" id="KW-0547">Nucleotide-binding</keyword>
<dbReference type="AlphaFoldDB" id="A0A4Y7RRD2"/>
<accession>A0A4Y7RRD2</accession>
<evidence type="ECO:0000256" key="3">
    <source>
        <dbReference type="ARBA" id="ARBA00022490"/>
    </source>
</evidence>
<evidence type="ECO:0000256" key="9">
    <source>
        <dbReference type="ARBA" id="ARBA00047937"/>
    </source>
</evidence>
<evidence type="ECO:0000256" key="2">
    <source>
        <dbReference type="ARBA" id="ARBA00008226"/>
    </source>
</evidence>
<proteinExistence type="inferred from homology"/>
<keyword evidence="8 10" id="KW-0030">Aminoacyl-tRNA synthetase</keyword>
<dbReference type="HAMAP" id="MF_00255">
    <property type="entry name" value="Gly_tRNA_synth_beta"/>
    <property type="match status" value="1"/>
</dbReference>
<reference evidence="12 13" key="1">
    <citation type="journal article" date="2018" name="Environ. Microbiol.">
        <title>Novel energy conservation strategies and behaviour of Pelotomaculum schinkii driving syntrophic propionate catabolism.</title>
        <authorList>
            <person name="Hidalgo-Ahumada C.A.P."/>
            <person name="Nobu M.K."/>
            <person name="Narihiro T."/>
            <person name="Tamaki H."/>
            <person name="Liu W.T."/>
            <person name="Kamagata Y."/>
            <person name="Stams A.J.M."/>
            <person name="Imachi H."/>
            <person name="Sousa D.Z."/>
        </authorList>
    </citation>
    <scope>NUCLEOTIDE SEQUENCE [LARGE SCALE GENOMIC DNA]</scope>
    <source>
        <strain evidence="12 13">MGP</strain>
    </source>
</reference>
<organism evidence="12 13">
    <name type="scientific">Pelotomaculum propionicicum</name>
    <dbReference type="NCBI Taxonomy" id="258475"/>
    <lineage>
        <taxon>Bacteria</taxon>
        <taxon>Bacillati</taxon>
        <taxon>Bacillota</taxon>
        <taxon>Clostridia</taxon>
        <taxon>Eubacteriales</taxon>
        <taxon>Desulfotomaculaceae</taxon>
        <taxon>Pelotomaculum</taxon>
    </lineage>
</organism>
<comment type="similarity">
    <text evidence="2 10">Belongs to the class-II aminoacyl-tRNA synthetase family.</text>
</comment>
<gene>
    <name evidence="10 12" type="primary">glyS</name>
    <name evidence="12" type="ORF">Pmgp_01562</name>
</gene>
<evidence type="ECO:0000313" key="13">
    <source>
        <dbReference type="Proteomes" id="UP000297597"/>
    </source>
</evidence>
<dbReference type="EC" id="6.1.1.14" evidence="10"/>
<dbReference type="PANTHER" id="PTHR30075:SF2">
    <property type="entry name" value="GLYCINE--TRNA LIGASE, CHLOROPLASTIC_MITOCHONDRIAL 2"/>
    <property type="match status" value="1"/>
</dbReference>
<keyword evidence="13" id="KW-1185">Reference proteome</keyword>
<evidence type="ECO:0000256" key="8">
    <source>
        <dbReference type="ARBA" id="ARBA00023146"/>
    </source>
</evidence>
<dbReference type="GO" id="GO:0004814">
    <property type="term" value="F:arginine-tRNA ligase activity"/>
    <property type="evidence" value="ECO:0007669"/>
    <property type="project" value="InterPro"/>
</dbReference>
<comment type="subcellular location">
    <subcellularLocation>
        <location evidence="1 10">Cytoplasm</location>
    </subcellularLocation>
</comment>
<evidence type="ECO:0000256" key="6">
    <source>
        <dbReference type="ARBA" id="ARBA00022840"/>
    </source>
</evidence>
<dbReference type="InterPro" id="IPR006194">
    <property type="entry name" value="Gly-tRNA-synth_heterodimer"/>
</dbReference>
<dbReference type="OrthoDB" id="9775440at2"/>
<dbReference type="SMART" id="SM00836">
    <property type="entry name" value="DALR_1"/>
    <property type="match status" value="1"/>
</dbReference>
<dbReference type="Proteomes" id="UP000297597">
    <property type="component" value="Unassembled WGS sequence"/>
</dbReference>
<evidence type="ECO:0000256" key="7">
    <source>
        <dbReference type="ARBA" id="ARBA00022917"/>
    </source>
</evidence>
<evidence type="ECO:0000256" key="4">
    <source>
        <dbReference type="ARBA" id="ARBA00022598"/>
    </source>
</evidence>
<sequence length="697" mass="77129">MAGKVRDFLLEIGVEEMPARFLDPALAELKEKAAQALSSNRLSYGQINTYGTPRRLTLYVAGLADFQQSLETEVKGPAVKVAFKDGAPTRAAEGFAAGQGVKVDDLIKKAVGHVEYVFALKREAGRPALEVLPSIATGLIEGLRFPKPMRWGDLEVRFARPIRWIVCLFGQDIVEFEFAGLASGRTTYGHRFLSKKPVNLASPSEYIDQMKNNYVIVDTERRKEEIWRQVREVAAGEGGLVEENEDLLSEVNNLVEYPTALIGNFSADYLKLPKEVLVTPMREHQRYFPVVSQDGSLMAKFIAVKNGAADHLDIVREGNEKVLRARLADADFFFREDLKTPLAEKTPALKKIVFQESLGSVYDKTGRIGDLAAYLSGLIGAGEQDRKTALRAAYLVKADLVTNIVYEFPELQGIMGREYAGRSGEGAAVADAIFEHYLPRFAGDSLPATLPGKILSIADKIDTITGCFGIGIQPTGSQDPYALRRQALGISHIILEGDFTISLEQLVEAAYKGYEGKVQFKHSLAKVKEDVAEFFKQRLKGILSDRGYSYDTVEAVLASGYDDFRDVLLRAGALAGFRQDPDFNNLITAFNRANNLSKNTPPGRVEPSLLEDPAEKELYHCLSGVKAKSEAYLQKQDYHSLLAAIATLREPLDKFFNSVMVMVDQKEIRENRLSLLANLAAMVKQTADLTRVVVENQ</sequence>
<dbReference type="RefSeq" id="WP_134213442.1">
    <property type="nucleotide sequence ID" value="NZ_QFFZ01000013.1"/>
</dbReference>
<dbReference type="SUPFAM" id="SSF109604">
    <property type="entry name" value="HD-domain/PDEase-like"/>
    <property type="match status" value="1"/>
</dbReference>
<name>A0A4Y7RRD2_9FIRM</name>
<dbReference type="EMBL" id="QFFZ01000013">
    <property type="protein sequence ID" value="TEB11548.1"/>
    <property type="molecule type" value="Genomic_DNA"/>
</dbReference>
<evidence type="ECO:0000313" key="12">
    <source>
        <dbReference type="EMBL" id="TEB11548.1"/>
    </source>
</evidence>
<dbReference type="GO" id="GO:0006426">
    <property type="term" value="P:glycyl-tRNA aminoacylation"/>
    <property type="evidence" value="ECO:0007669"/>
    <property type="project" value="UniProtKB-UniRule"/>
</dbReference>
<evidence type="ECO:0000256" key="10">
    <source>
        <dbReference type="HAMAP-Rule" id="MF_00255"/>
    </source>
</evidence>
<feature type="domain" description="DALR anticodon binding" evidence="11">
    <location>
        <begin position="586"/>
        <end position="692"/>
    </location>
</feature>
<dbReference type="InterPro" id="IPR008909">
    <property type="entry name" value="DALR_anticod-bd"/>
</dbReference>
<dbReference type="PROSITE" id="PS50861">
    <property type="entry name" value="AA_TRNA_LIGASE_II_GLYAB"/>
    <property type="match status" value="1"/>
</dbReference>
<dbReference type="PRINTS" id="PR01045">
    <property type="entry name" value="TRNASYNTHGB"/>
</dbReference>
<dbReference type="GO" id="GO:0004820">
    <property type="term" value="F:glycine-tRNA ligase activity"/>
    <property type="evidence" value="ECO:0007669"/>
    <property type="project" value="UniProtKB-UniRule"/>
</dbReference>
<dbReference type="GO" id="GO:0006420">
    <property type="term" value="P:arginyl-tRNA aminoacylation"/>
    <property type="evidence" value="ECO:0007669"/>
    <property type="project" value="InterPro"/>
</dbReference>
<evidence type="ECO:0000256" key="5">
    <source>
        <dbReference type="ARBA" id="ARBA00022741"/>
    </source>
</evidence>
<evidence type="ECO:0000256" key="1">
    <source>
        <dbReference type="ARBA" id="ARBA00004496"/>
    </source>
</evidence>
<keyword evidence="3 10" id="KW-0963">Cytoplasm</keyword>
<dbReference type="InterPro" id="IPR015944">
    <property type="entry name" value="Gly-tRNA-synth_bsu"/>
</dbReference>
<keyword evidence="6 10" id="KW-0067">ATP-binding</keyword>
<protein>
    <recommendedName>
        <fullName evidence="10">Glycine--tRNA ligase beta subunit</fullName>
        <ecNumber evidence="10">6.1.1.14</ecNumber>
    </recommendedName>
    <alternativeName>
        <fullName evidence="10">Glycyl-tRNA synthetase beta subunit</fullName>
        <shortName evidence="10">GlyRS</shortName>
    </alternativeName>
</protein>
<dbReference type="Pfam" id="PF02092">
    <property type="entry name" value="tRNA_synt_2f"/>
    <property type="match status" value="1"/>
</dbReference>
<dbReference type="GO" id="GO:0005829">
    <property type="term" value="C:cytosol"/>
    <property type="evidence" value="ECO:0007669"/>
    <property type="project" value="TreeGrafter"/>
</dbReference>
<comment type="subunit">
    <text evidence="10">Tetramer of two alpha and two beta subunits.</text>
</comment>
<dbReference type="PANTHER" id="PTHR30075">
    <property type="entry name" value="GLYCYL-TRNA SYNTHETASE"/>
    <property type="match status" value="1"/>
</dbReference>
<dbReference type="NCBIfam" id="TIGR00211">
    <property type="entry name" value="glyS"/>
    <property type="match status" value="1"/>
</dbReference>
<keyword evidence="4 10" id="KW-0436">Ligase</keyword>
<evidence type="ECO:0000259" key="11">
    <source>
        <dbReference type="SMART" id="SM00836"/>
    </source>
</evidence>
<dbReference type="GO" id="GO:0005524">
    <property type="term" value="F:ATP binding"/>
    <property type="evidence" value="ECO:0007669"/>
    <property type="project" value="UniProtKB-UniRule"/>
</dbReference>
<keyword evidence="7 10" id="KW-0648">Protein biosynthesis</keyword>